<dbReference type="EMBL" id="DS547199">
    <property type="protein sequence ID" value="EDQ98783.1"/>
    <property type="molecule type" value="Genomic_DNA"/>
</dbReference>
<evidence type="ECO:0000313" key="1">
    <source>
        <dbReference type="EMBL" id="EDQ98783.1"/>
    </source>
</evidence>
<dbReference type="InParanoid" id="B0E304"/>
<evidence type="ECO:0000313" key="2">
    <source>
        <dbReference type="Proteomes" id="UP000001194"/>
    </source>
</evidence>
<dbReference type="HOGENOM" id="CLU_927711_0_0_1"/>
<gene>
    <name evidence="1" type="ORF">LACBIDRAFT_335665</name>
</gene>
<proteinExistence type="predicted"/>
<name>B0E304_LACBS</name>
<accession>B0E304</accession>
<dbReference type="AlphaFoldDB" id="B0E304"/>
<dbReference type="OrthoDB" id="3250313at2759"/>
<dbReference type="GeneID" id="6086223"/>
<organism evidence="2">
    <name type="scientific">Laccaria bicolor (strain S238N-H82 / ATCC MYA-4686)</name>
    <name type="common">Bicoloured deceiver</name>
    <name type="synonym">Laccaria laccata var. bicolor</name>
    <dbReference type="NCBI Taxonomy" id="486041"/>
    <lineage>
        <taxon>Eukaryota</taxon>
        <taxon>Fungi</taxon>
        <taxon>Dikarya</taxon>
        <taxon>Basidiomycota</taxon>
        <taxon>Agaricomycotina</taxon>
        <taxon>Agaricomycetes</taxon>
        <taxon>Agaricomycetidae</taxon>
        <taxon>Agaricales</taxon>
        <taxon>Agaricineae</taxon>
        <taxon>Hydnangiaceae</taxon>
        <taxon>Laccaria</taxon>
    </lineage>
</organism>
<protein>
    <submittedName>
        <fullName evidence="1">Predicted protein</fullName>
    </submittedName>
</protein>
<keyword evidence="2" id="KW-1185">Reference proteome</keyword>
<sequence>MSVVARAIQPDRSRLKWSIRTHGAIEHTPNANARTLLQNRHQNYAAMPTCQSSFCASNFCAGIGRSDCSRSGLIMAQSNVHPMQELQDASRKIGAVIVCAASANLRDMWAPLAPTVNIVAEYCIGPDLGPVFNAIVSKYVAFEKLAGFSPERRNAGFGSKNRPSQVTWWVGCGRKATPKITDIPAFAKQWWLWWKGLQPAWRNIAAFQGGLTSAHREVADGDGGWVDMERRGQNAFYTVLATLRWWGTAIGDTCTENEEWLSAGADVEWVLSNLLEIWSLAWSKRDRQDGQPSSTRHVTR</sequence>
<dbReference type="Proteomes" id="UP000001194">
    <property type="component" value="Unassembled WGS sequence"/>
</dbReference>
<reference evidence="1 2" key="1">
    <citation type="journal article" date="2008" name="Nature">
        <title>The genome of Laccaria bicolor provides insights into mycorrhizal symbiosis.</title>
        <authorList>
            <person name="Martin F."/>
            <person name="Aerts A."/>
            <person name="Ahren D."/>
            <person name="Brun A."/>
            <person name="Danchin E.G.J."/>
            <person name="Duchaussoy F."/>
            <person name="Gibon J."/>
            <person name="Kohler A."/>
            <person name="Lindquist E."/>
            <person name="Pereda V."/>
            <person name="Salamov A."/>
            <person name="Shapiro H.J."/>
            <person name="Wuyts J."/>
            <person name="Blaudez D."/>
            <person name="Buee M."/>
            <person name="Brokstein P."/>
            <person name="Canbaeck B."/>
            <person name="Cohen D."/>
            <person name="Courty P.E."/>
            <person name="Coutinho P.M."/>
            <person name="Delaruelle C."/>
            <person name="Detter J.C."/>
            <person name="Deveau A."/>
            <person name="DiFazio S."/>
            <person name="Duplessis S."/>
            <person name="Fraissinet-Tachet L."/>
            <person name="Lucic E."/>
            <person name="Frey-Klett P."/>
            <person name="Fourrey C."/>
            <person name="Feussner I."/>
            <person name="Gay G."/>
            <person name="Grimwood J."/>
            <person name="Hoegger P.J."/>
            <person name="Jain P."/>
            <person name="Kilaru S."/>
            <person name="Labbe J."/>
            <person name="Lin Y.C."/>
            <person name="Legue V."/>
            <person name="Le Tacon F."/>
            <person name="Marmeisse R."/>
            <person name="Melayah D."/>
            <person name="Montanini B."/>
            <person name="Muratet M."/>
            <person name="Nehls U."/>
            <person name="Niculita-Hirzel H."/>
            <person name="Oudot-Le Secq M.P."/>
            <person name="Peter M."/>
            <person name="Quesneville H."/>
            <person name="Rajashekar B."/>
            <person name="Reich M."/>
            <person name="Rouhier N."/>
            <person name="Schmutz J."/>
            <person name="Yin T."/>
            <person name="Chalot M."/>
            <person name="Henrissat B."/>
            <person name="Kuees U."/>
            <person name="Lucas S."/>
            <person name="Van de Peer Y."/>
            <person name="Podila G.K."/>
            <person name="Polle A."/>
            <person name="Pukkila P.J."/>
            <person name="Richardson P.M."/>
            <person name="Rouze P."/>
            <person name="Sanders I.R."/>
            <person name="Stajich J.E."/>
            <person name="Tunlid A."/>
            <person name="Tuskan G."/>
            <person name="Grigoriev I.V."/>
        </authorList>
    </citation>
    <scope>NUCLEOTIDE SEQUENCE [LARGE SCALE GENOMIC DNA]</scope>
    <source>
        <strain evidence="2">S238N-H82 / ATCC MYA-4686</strain>
    </source>
</reference>
<dbReference type="KEGG" id="lbc:LACBIDRAFT_335665"/>
<dbReference type="RefSeq" id="XP_001890572.1">
    <property type="nucleotide sequence ID" value="XM_001890537.1"/>
</dbReference>